<dbReference type="Gene3D" id="3.50.50.60">
    <property type="entry name" value="FAD/NAD(P)-binding domain"/>
    <property type="match status" value="1"/>
</dbReference>
<dbReference type="InterPro" id="IPR006905">
    <property type="entry name" value="Flavin_halogenase"/>
</dbReference>
<dbReference type="Proteomes" id="UP001597264">
    <property type="component" value="Unassembled WGS sequence"/>
</dbReference>
<name>A0ABW3UD90_9GAMM</name>
<gene>
    <name evidence="1" type="ORF">ACFQ2X_16855</name>
</gene>
<protein>
    <submittedName>
        <fullName evidence="1">Tryptophan 7-halogenase</fullName>
    </submittedName>
</protein>
<dbReference type="InterPro" id="IPR036188">
    <property type="entry name" value="FAD/NAD-bd_sf"/>
</dbReference>
<sequence length="106" mass="11100">MAPNGDTVFGVKATGFRALLMEQILNCGFEGWNPWLSTDRACAAQSTQVGPARPIIGVIIHRLGWAVRSSGWISAAVARLHPVCSGADAGTPGFCCTVLCCEHTAA</sequence>
<dbReference type="EMBL" id="JBHTLR010000033">
    <property type="protein sequence ID" value="MFD1218274.1"/>
    <property type="molecule type" value="Genomic_DNA"/>
</dbReference>
<comment type="caution">
    <text evidence="1">The sequence shown here is derived from an EMBL/GenBank/DDBJ whole genome shotgun (WGS) entry which is preliminary data.</text>
</comment>
<dbReference type="RefSeq" id="WP_377564393.1">
    <property type="nucleotide sequence ID" value="NZ_CP087715.1"/>
</dbReference>
<keyword evidence="2" id="KW-1185">Reference proteome</keyword>
<proteinExistence type="predicted"/>
<evidence type="ECO:0000313" key="1">
    <source>
        <dbReference type="EMBL" id="MFD1218274.1"/>
    </source>
</evidence>
<dbReference type="Pfam" id="PF04820">
    <property type="entry name" value="Trp_halogenase"/>
    <property type="match status" value="1"/>
</dbReference>
<reference evidence="2" key="1">
    <citation type="journal article" date="2019" name="Int. J. Syst. Evol. Microbiol.">
        <title>The Global Catalogue of Microorganisms (GCM) 10K type strain sequencing project: providing services to taxonomists for standard genome sequencing and annotation.</title>
        <authorList>
            <consortium name="The Broad Institute Genomics Platform"/>
            <consortium name="The Broad Institute Genome Sequencing Center for Infectious Disease"/>
            <person name="Wu L."/>
            <person name="Ma J."/>
        </authorList>
    </citation>
    <scope>NUCLEOTIDE SEQUENCE [LARGE SCALE GENOMIC DNA]</scope>
    <source>
        <strain evidence="2">CCUG 54356</strain>
    </source>
</reference>
<evidence type="ECO:0000313" key="2">
    <source>
        <dbReference type="Proteomes" id="UP001597264"/>
    </source>
</evidence>
<organism evidence="1 2">
    <name type="scientific">Microbulbifer celer</name>
    <dbReference type="NCBI Taxonomy" id="435905"/>
    <lineage>
        <taxon>Bacteria</taxon>
        <taxon>Pseudomonadati</taxon>
        <taxon>Pseudomonadota</taxon>
        <taxon>Gammaproteobacteria</taxon>
        <taxon>Cellvibrionales</taxon>
        <taxon>Microbulbiferaceae</taxon>
        <taxon>Microbulbifer</taxon>
    </lineage>
</organism>
<accession>A0ABW3UD90</accession>